<organism evidence="2 3">
    <name type="scientific">Phaseolus angularis</name>
    <name type="common">Azuki bean</name>
    <name type="synonym">Vigna angularis</name>
    <dbReference type="NCBI Taxonomy" id="3914"/>
    <lineage>
        <taxon>Eukaryota</taxon>
        <taxon>Viridiplantae</taxon>
        <taxon>Streptophyta</taxon>
        <taxon>Embryophyta</taxon>
        <taxon>Tracheophyta</taxon>
        <taxon>Spermatophyta</taxon>
        <taxon>Magnoliopsida</taxon>
        <taxon>eudicotyledons</taxon>
        <taxon>Gunneridae</taxon>
        <taxon>Pentapetalae</taxon>
        <taxon>rosids</taxon>
        <taxon>fabids</taxon>
        <taxon>Fabales</taxon>
        <taxon>Fabaceae</taxon>
        <taxon>Papilionoideae</taxon>
        <taxon>50 kb inversion clade</taxon>
        <taxon>NPAAA clade</taxon>
        <taxon>indigoferoid/millettioid clade</taxon>
        <taxon>Phaseoleae</taxon>
        <taxon>Vigna</taxon>
    </lineage>
</organism>
<feature type="region of interest" description="Disordered" evidence="1">
    <location>
        <begin position="60"/>
        <end position="95"/>
    </location>
</feature>
<protein>
    <submittedName>
        <fullName evidence="2">Uncharacterized protein</fullName>
    </submittedName>
</protein>
<evidence type="ECO:0000313" key="2">
    <source>
        <dbReference type="EMBL" id="KAG2371699.1"/>
    </source>
</evidence>
<gene>
    <name evidence="2" type="ORF">HKW66_Vig0218730</name>
</gene>
<comment type="caution">
    <text evidence="2">The sequence shown here is derived from an EMBL/GenBank/DDBJ whole genome shotgun (WGS) entry which is preliminary data.</text>
</comment>
<proteinExistence type="predicted"/>
<reference evidence="2 3" key="1">
    <citation type="submission" date="2020-05" db="EMBL/GenBank/DDBJ databases">
        <title>Vigna angularis (adzuki bean) Var. LongXiaoDou No. 4 denovo assembly.</title>
        <authorList>
            <person name="Xiang H."/>
        </authorList>
    </citation>
    <scope>NUCLEOTIDE SEQUENCE [LARGE SCALE GENOMIC DNA]</scope>
    <source>
        <tissue evidence="2">Leaf</tissue>
    </source>
</reference>
<sequence>MNNLRLLTDDSEAMLLANYAEAHNDEMEEDVIVDEQHAYVVEEDVYVGGVEGNVEVEDFLMDDEEDERNVKGENVEREADKVPLEQALEEDDVVV</sequence>
<evidence type="ECO:0000256" key="1">
    <source>
        <dbReference type="SAM" id="MobiDB-lite"/>
    </source>
</evidence>
<dbReference type="EMBL" id="JABFOF010000011">
    <property type="protein sequence ID" value="KAG2371699.1"/>
    <property type="molecule type" value="Genomic_DNA"/>
</dbReference>
<dbReference type="AlphaFoldDB" id="A0A8T0JEW1"/>
<dbReference type="Proteomes" id="UP000743370">
    <property type="component" value="Unassembled WGS sequence"/>
</dbReference>
<feature type="compositionally biased region" description="Basic and acidic residues" evidence="1">
    <location>
        <begin position="68"/>
        <end position="83"/>
    </location>
</feature>
<name>A0A8T0JEW1_PHAAN</name>
<evidence type="ECO:0000313" key="3">
    <source>
        <dbReference type="Proteomes" id="UP000743370"/>
    </source>
</evidence>
<accession>A0A8T0JEW1</accession>